<dbReference type="InterPro" id="IPR018391">
    <property type="entry name" value="PQQ_b-propeller_rpt"/>
</dbReference>
<evidence type="ECO:0000256" key="2">
    <source>
        <dbReference type="SAM" id="Phobius"/>
    </source>
</evidence>
<dbReference type="PANTHER" id="PTHR37253:SF1">
    <property type="entry name" value="PROTEIN GAMETE EXPRESSED 3"/>
    <property type="match status" value="1"/>
</dbReference>
<dbReference type="Proteomes" id="UP000283530">
    <property type="component" value="Unassembled WGS sequence"/>
</dbReference>
<name>A0A3S3N2M9_9MAGN</name>
<keyword evidence="3" id="KW-0732">Signal</keyword>
<evidence type="ECO:0000313" key="5">
    <source>
        <dbReference type="Proteomes" id="UP000283530"/>
    </source>
</evidence>
<gene>
    <name evidence="4" type="ORF">CKAN_02407700</name>
</gene>
<feature type="region of interest" description="Disordered" evidence="1">
    <location>
        <begin position="410"/>
        <end position="429"/>
    </location>
</feature>
<feature type="region of interest" description="Disordered" evidence="1">
    <location>
        <begin position="504"/>
        <end position="536"/>
    </location>
</feature>
<dbReference type="OrthoDB" id="19653at2759"/>
<evidence type="ECO:0000256" key="3">
    <source>
        <dbReference type="SAM" id="SignalP"/>
    </source>
</evidence>
<proteinExistence type="predicted"/>
<protein>
    <submittedName>
        <fullName evidence="4">Protein GAMETE EXPRESSED 3 isoform X1</fullName>
    </submittedName>
</protein>
<accession>A0A3S3N2M9</accession>
<keyword evidence="2" id="KW-0812">Transmembrane</keyword>
<keyword evidence="5" id="KW-1185">Reference proteome</keyword>
<feature type="region of interest" description="Disordered" evidence="1">
    <location>
        <begin position="556"/>
        <end position="581"/>
    </location>
</feature>
<keyword evidence="2" id="KW-0472">Membrane</keyword>
<evidence type="ECO:0000256" key="1">
    <source>
        <dbReference type="SAM" id="MobiDB-lite"/>
    </source>
</evidence>
<sequence length="581" mass="64176">MVVLPLLSFFGVGLMGLLSSSLGSSDLWPAQDPFKKTPNRLSDPLVGDDGRIYTCSERIVYSFESSGTVAWAIPLNYTCNVNIAPIQDGRGKIYIVADERVLKINPSNIGTSASAIETIIGERSSSGGSDEIIGISVSIWSSSLFITIKNHGLFAYTLSGQLLWSVGPVLYRSGYQQGCKQNITDCYFTSAPVIDQCEGSVYIANTEGQLYSLSIQNPYFKWIQDLSALDKHLMVTPGNNGRLLVTFPRRALVIALVVSSGNILWQKNVGPLSKGCSPVVDSNEMGKALPFHTTRQKLAWSCSQANPKYLSIYTGNEKTILLFLLFQFIVLIVLAGFVNFCYIFWRKRKLQHQDLGKFLEKRHSLHIKKNTLSRSISELEQKSADEAVANEVMDRLAYMVREREKVERKLSTTYSLGRDEPQSKSQSLLPLYNGKGKSYSFQGSKKESVTIFHTLTDASSQESRSSSSSNNSSSPREMSWHSCGDEESAVKAKAAIEEVGSSSSRIVVGQGGGPMENLESPASGSKGYSNPLYIEHPPVDNELREMQMHVKEEELAMDPMKQGTHKGVSLKRRTLSSNYNS</sequence>
<dbReference type="GO" id="GO:0005886">
    <property type="term" value="C:plasma membrane"/>
    <property type="evidence" value="ECO:0007669"/>
    <property type="project" value="TreeGrafter"/>
</dbReference>
<dbReference type="InterPro" id="IPR015943">
    <property type="entry name" value="WD40/YVTN_repeat-like_dom_sf"/>
</dbReference>
<feature type="chain" id="PRO_5018759748" evidence="3">
    <location>
        <begin position="24"/>
        <end position="581"/>
    </location>
</feature>
<dbReference type="InterPro" id="IPR011047">
    <property type="entry name" value="Quinoprotein_ADH-like_sf"/>
</dbReference>
<dbReference type="SMART" id="SM00564">
    <property type="entry name" value="PQQ"/>
    <property type="match status" value="3"/>
</dbReference>
<dbReference type="EMBL" id="QPKB01000011">
    <property type="protein sequence ID" value="RWR94767.1"/>
    <property type="molecule type" value="Genomic_DNA"/>
</dbReference>
<dbReference type="Gene3D" id="2.130.10.10">
    <property type="entry name" value="YVTN repeat-like/Quinoprotein amine dehydrogenase"/>
    <property type="match status" value="1"/>
</dbReference>
<dbReference type="InterPro" id="IPR045301">
    <property type="entry name" value="GEX3-like"/>
</dbReference>
<dbReference type="AlphaFoldDB" id="A0A3S3N2M9"/>
<organism evidence="4 5">
    <name type="scientific">Cinnamomum micranthum f. kanehirae</name>
    <dbReference type="NCBI Taxonomy" id="337451"/>
    <lineage>
        <taxon>Eukaryota</taxon>
        <taxon>Viridiplantae</taxon>
        <taxon>Streptophyta</taxon>
        <taxon>Embryophyta</taxon>
        <taxon>Tracheophyta</taxon>
        <taxon>Spermatophyta</taxon>
        <taxon>Magnoliopsida</taxon>
        <taxon>Magnoliidae</taxon>
        <taxon>Laurales</taxon>
        <taxon>Lauraceae</taxon>
        <taxon>Cinnamomum</taxon>
    </lineage>
</organism>
<dbReference type="GO" id="GO:0010183">
    <property type="term" value="P:pollen tube guidance"/>
    <property type="evidence" value="ECO:0007669"/>
    <property type="project" value="TreeGrafter"/>
</dbReference>
<dbReference type="STRING" id="337451.A0A3S3N2M9"/>
<dbReference type="GO" id="GO:0009793">
    <property type="term" value="P:embryo development ending in seed dormancy"/>
    <property type="evidence" value="ECO:0007669"/>
    <property type="project" value="TreeGrafter"/>
</dbReference>
<keyword evidence="2" id="KW-1133">Transmembrane helix</keyword>
<feature type="region of interest" description="Disordered" evidence="1">
    <location>
        <begin position="456"/>
        <end position="486"/>
    </location>
</feature>
<feature type="compositionally biased region" description="Low complexity" evidence="1">
    <location>
        <begin position="459"/>
        <end position="477"/>
    </location>
</feature>
<feature type="signal peptide" evidence="3">
    <location>
        <begin position="1"/>
        <end position="23"/>
    </location>
</feature>
<dbReference type="SUPFAM" id="SSF50998">
    <property type="entry name" value="Quinoprotein alcohol dehydrogenase-like"/>
    <property type="match status" value="1"/>
</dbReference>
<evidence type="ECO:0000313" key="4">
    <source>
        <dbReference type="EMBL" id="RWR94767.1"/>
    </source>
</evidence>
<dbReference type="PANTHER" id="PTHR37253">
    <property type="entry name" value="PROTEIN GAMETE EXPRESSED 3"/>
    <property type="match status" value="1"/>
</dbReference>
<reference evidence="4 5" key="1">
    <citation type="journal article" date="2019" name="Nat. Plants">
        <title>Stout camphor tree genome fills gaps in understanding of flowering plant genome evolution.</title>
        <authorList>
            <person name="Chaw S.M."/>
            <person name="Liu Y.C."/>
            <person name="Wu Y.W."/>
            <person name="Wang H.Y."/>
            <person name="Lin C.I."/>
            <person name="Wu C.S."/>
            <person name="Ke H.M."/>
            <person name="Chang L.Y."/>
            <person name="Hsu C.Y."/>
            <person name="Yang H.T."/>
            <person name="Sudianto E."/>
            <person name="Hsu M.H."/>
            <person name="Wu K.P."/>
            <person name="Wang L.N."/>
            <person name="Leebens-Mack J.H."/>
            <person name="Tsai I.J."/>
        </authorList>
    </citation>
    <scope>NUCLEOTIDE SEQUENCE [LARGE SCALE GENOMIC DNA]</scope>
    <source>
        <strain evidence="5">cv. Chaw 1501</strain>
        <tissue evidence="4">Young leaves</tissue>
    </source>
</reference>
<comment type="caution">
    <text evidence="4">The sequence shown here is derived from an EMBL/GenBank/DDBJ whole genome shotgun (WGS) entry which is preliminary data.</text>
</comment>
<feature type="transmembrane region" description="Helical" evidence="2">
    <location>
        <begin position="320"/>
        <end position="345"/>
    </location>
</feature>